<feature type="non-terminal residue" evidence="1">
    <location>
        <position position="72"/>
    </location>
</feature>
<comment type="caution">
    <text evidence="1">The sequence shown here is derived from an EMBL/GenBank/DDBJ whole genome shotgun (WGS) entry which is preliminary data.</text>
</comment>
<dbReference type="EMBL" id="PGOL01025304">
    <property type="protein sequence ID" value="PKI30818.1"/>
    <property type="molecule type" value="Genomic_DNA"/>
</dbReference>
<dbReference type="Proteomes" id="UP000233551">
    <property type="component" value="Unassembled WGS sequence"/>
</dbReference>
<evidence type="ECO:0000313" key="2">
    <source>
        <dbReference type="Proteomes" id="UP000233551"/>
    </source>
</evidence>
<organism evidence="1 2">
    <name type="scientific">Punica granatum</name>
    <name type="common">Pomegranate</name>
    <dbReference type="NCBI Taxonomy" id="22663"/>
    <lineage>
        <taxon>Eukaryota</taxon>
        <taxon>Viridiplantae</taxon>
        <taxon>Streptophyta</taxon>
        <taxon>Embryophyta</taxon>
        <taxon>Tracheophyta</taxon>
        <taxon>Spermatophyta</taxon>
        <taxon>Magnoliopsida</taxon>
        <taxon>eudicotyledons</taxon>
        <taxon>Gunneridae</taxon>
        <taxon>Pentapetalae</taxon>
        <taxon>rosids</taxon>
        <taxon>malvids</taxon>
        <taxon>Myrtales</taxon>
        <taxon>Lythraceae</taxon>
        <taxon>Punica</taxon>
    </lineage>
</organism>
<gene>
    <name evidence="1" type="ORF">CRG98_048791</name>
</gene>
<sequence length="72" mass="7603">MHVRVCMDVGRAGRSARAHGQSAGERGRALWGIWRTSVCPDGRLARRCASGRAGVRPCGCACGDGCIVHPRA</sequence>
<evidence type="ECO:0000313" key="1">
    <source>
        <dbReference type="EMBL" id="PKI30818.1"/>
    </source>
</evidence>
<accession>A0A2I0HGM1</accession>
<name>A0A2I0HGM1_PUNGR</name>
<reference evidence="1 2" key="1">
    <citation type="submission" date="2017-11" db="EMBL/GenBank/DDBJ databases">
        <title>De-novo sequencing of pomegranate (Punica granatum L.) genome.</title>
        <authorList>
            <person name="Akparov Z."/>
            <person name="Amiraslanov A."/>
            <person name="Hajiyeva S."/>
            <person name="Abbasov M."/>
            <person name="Kaur K."/>
            <person name="Hamwieh A."/>
            <person name="Solovyev V."/>
            <person name="Salamov A."/>
            <person name="Braich B."/>
            <person name="Kosarev P."/>
            <person name="Mahmoud A."/>
            <person name="Hajiyev E."/>
            <person name="Babayeva S."/>
            <person name="Izzatullayeva V."/>
            <person name="Mammadov A."/>
            <person name="Mammadov A."/>
            <person name="Sharifova S."/>
            <person name="Ojaghi J."/>
            <person name="Eynullazada K."/>
            <person name="Bayramov B."/>
            <person name="Abdulazimova A."/>
            <person name="Shahmuradov I."/>
        </authorList>
    </citation>
    <scope>NUCLEOTIDE SEQUENCE [LARGE SCALE GENOMIC DNA]</scope>
    <source>
        <strain evidence="2">cv. AG2017</strain>
        <tissue evidence="1">Leaf</tissue>
    </source>
</reference>
<dbReference type="AlphaFoldDB" id="A0A2I0HGM1"/>
<keyword evidence="2" id="KW-1185">Reference proteome</keyword>
<proteinExistence type="predicted"/>
<protein>
    <submittedName>
        <fullName evidence="1">Uncharacterized protein</fullName>
    </submittedName>
</protein>